<proteinExistence type="predicted"/>
<dbReference type="Proteomes" id="UP000049983">
    <property type="component" value="Unassembled WGS sequence"/>
</dbReference>
<dbReference type="STRING" id="311410.LA5095_01893"/>
<dbReference type="EMBL" id="CXWC01000002">
    <property type="protein sequence ID" value="CTQ65499.1"/>
    <property type="molecule type" value="Genomic_DNA"/>
</dbReference>
<dbReference type="Pfam" id="PF13763">
    <property type="entry name" value="DUF4167"/>
    <property type="match status" value="1"/>
</dbReference>
<protein>
    <recommendedName>
        <fullName evidence="2">DUF4167 domain-containing protein</fullName>
    </recommendedName>
</protein>
<gene>
    <name evidence="3" type="ORF">LA5096_00749</name>
</gene>
<keyword evidence="4" id="KW-1185">Reference proteome</keyword>
<reference evidence="4" key="1">
    <citation type="submission" date="2015-07" db="EMBL/GenBank/DDBJ databases">
        <authorList>
            <person name="Rodrigo-Torres Lidia"/>
            <person name="Arahal R.David."/>
        </authorList>
    </citation>
    <scope>NUCLEOTIDE SEQUENCE [LARGE SCALE GENOMIC DNA]</scope>
    <source>
        <strain evidence="4">CECT 5096</strain>
    </source>
</reference>
<feature type="compositionally biased region" description="Basic residues" evidence="1">
    <location>
        <begin position="233"/>
        <end position="243"/>
    </location>
</feature>
<dbReference type="AlphaFoldDB" id="A0A0M6Z7I1"/>
<dbReference type="InterPro" id="IPR025430">
    <property type="entry name" value="DUF4167"/>
</dbReference>
<sequence length="258" mass="27938">MLGQQLSGRRSARENGRMRPGNQSNKRMRGRGRKGPNPLTRTYESNGPDVKIRGTAMHVAEKYQQLARDAQASGDRVMFESYNQHAEHYLRIVAAAQPQQQPATQQHARNEAEEGGEPAAANGAASPPVNGSERPAQEQRATPDGDVVDANSPQPFIEDMPVIDQEGQVNGAGQNAEADDTGGEDKPRRRTRTPRARTPRRAATEASAEAAPEATAETAETPAATAEDEQTKPRRRTTRTRRAKTAEEAPAEATATSE</sequence>
<evidence type="ECO:0000259" key="2">
    <source>
        <dbReference type="Pfam" id="PF13763"/>
    </source>
</evidence>
<dbReference type="GeneID" id="97668193"/>
<feature type="compositionally biased region" description="Basic residues" evidence="1">
    <location>
        <begin position="188"/>
        <end position="200"/>
    </location>
</feature>
<dbReference type="RefSeq" id="WP_408008792.1">
    <property type="nucleotide sequence ID" value="NZ_CXWA01000002.1"/>
</dbReference>
<organism evidence="3 4">
    <name type="scientific">Roseibium album</name>
    <dbReference type="NCBI Taxonomy" id="311410"/>
    <lineage>
        <taxon>Bacteria</taxon>
        <taxon>Pseudomonadati</taxon>
        <taxon>Pseudomonadota</taxon>
        <taxon>Alphaproteobacteria</taxon>
        <taxon>Hyphomicrobiales</taxon>
        <taxon>Stappiaceae</taxon>
        <taxon>Roseibium</taxon>
    </lineage>
</organism>
<feature type="domain" description="DUF4167" evidence="2">
    <location>
        <begin position="25"/>
        <end position="99"/>
    </location>
</feature>
<name>A0A0M6Z7I1_9HYPH</name>
<feature type="compositionally biased region" description="Low complexity" evidence="1">
    <location>
        <begin position="117"/>
        <end position="131"/>
    </location>
</feature>
<feature type="region of interest" description="Disordered" evidence="1">
    <location>
        <begin position="1"/>
        <end position="55"/>
    </location>
</feature>
<accession>A0A0M6Z7I1</accession>
<evidence type="ECO:0000256" key="1">
    <source>
        <dbReference type="SAM" id="MobiDB-lite"/>
    </source>
</evidence>
<feature type="compositionally biased region" description="Low complexity" evidence="1">
    <location>
        <begin position="94"/>
        <end position="107"/>
    </location>
</feature>
<feature type="region of interest" description="Disordered" evidence="1">
    <location>
        <begin position="93"/>
        <end position="258"/>
    </location>
</feature>
<evidence type="ECO:0000313" key="4">
    <source>
        <dbReference type="Proteomes" id="UP000049983"/>
    </source>
</evidence>
<feature type="compositionally biased region" description="Low complexity" evidence="1">
    <location>
        <begin position="204"/>
        <end position="225"/>
    </location>
</feature>
<evidence type="ECO:0000313" key="3">
    <source>
        <dbReference type="EMBL" id="CTQ65499.1"/>
    </source>
</evidence>